<keyword evidence="1" id="KW-0472">Membrane</keyword>
<accession>A0A1I7ZQ52</accession>
<name>A0A1I7ZQ52_9BILA</name>
<sequence>MLVVVIVGLWVFRAGLVALFVLFLILHVGLLAFRAGLLAGLLAGVAIVLGLGLGIVWASLKPGPSSHHICKERLVSPAALWLSVDVDCWLRCLRRSRLFFGR</sequence>
<evidence type="ECO:0000313" key="3">
    <source>
        <dbReference type="WBParaSite" id="L893_g28422.t1"/>
    </source>
</evidence>
<feature type="transmembrane region" description="Helical" evidence="1">
    <location>
        <begin position="6"/>
        <end position="26"/>
    </location>
</feature>
<keyword evidence="1" id="KW-0812">Transmembrane</keyword>
<evidence type="ECO:0000256" key="1">
    <source>
        <dbReference type="SAM" id="Phobius"/>
    </source>
</evidence>
<evidence type="ECO:0000313" key="2">
    <source>
        <dbReference type="Proteomes" id="UP000095287"/>
    </source>
</evidence>
<keyword evidence="2" id="KW-1185">Reference proteome</keyword>
<dbReference type="Proteomes" id="UP000095287">
    <property type="component" value="Unplaced"/>
</dbReference>
<protein>
    <submittedName>
        <fullName evidence="3">NfeD domain-containing protein</fullName>
    </submittedName>
</protein>
<reference evidence="3" key="1">
    <citation type="submission" date="2016-11" db="UniProtKB">
        <authorList>
            <consortium name="WormBaseParasite"/>
        </authorList>
    </citation>
    <scope>IDENTIFICATION</scope>
</reference>
<proteinExistence type="predicted"/>
<feature type="transmembrane region" description="Helical" evidence="1">
    <location>
        <begin position="38"/>
        <end position="60"/>
    </location>
</feature>
<dbReference type="WBParaSite" id="L893_g28422.t1">
    <property type="protein sequence ID" value="L893_g28422.t1"/>
    <property type="gene ID" value="L893_g28422"/>
</dbReference>
<dbReference type="AlphaFoldDB" id="A0A1I7ZQ52"/>
<keyword evidence="1" id="KW-1133">Transmembrane helix</keyword>
<organism evidence="2 3">
    <name type="scientific">Steinernema glaseri</name>
    <dbReference type="NCBI Taxonomy" id="37863"/>
    <lineage>
        <taxon>Eukaryota</taxon>
        <taxon>Metazoa</taxon>
        <taxon>Ecdysozoa</taxon>
        <taxon>Nematoda</taxon>
        <taxon>Chromadorea</taxon>
        <taxon>Rhabditida</taxon>
        <taxon>Tylenchina</taxon>
        <taxon>Panagrolaimomorpha</taxon>
        <taxon>Strongyloidoidea</taxon>
        <taxon>Steinernematidae</taxon>
        <taxon>Steinernema</taxon>
    </lineage>
</organism>